<dbReference type="Pfam" id="PF03466">
    <property type="entry name" value="LysR_substrate"/>
    <property type="match status" value="1"/>
</dbReference>
<dbReference type="PANTHER" id="PTHR30537">
    <property type="entry name" value="HTH-TYPE TRANSCRIPTIONAL REGULATOR"/>
    <property type="match status" value="1"/>
</dbReference>
<evidence type="ECO:0000259" key="5">
    <source>
        <dbReference type="PROSITE" id="PS50931"/>
    </source>
</evidence>
<evidence type="ECO:0000256" key="4">
    <source>
        <dbReference type="ARBA" id="ARBA00023163"/>
    </source>
</evidence>
<evidence type="ECO:0000313" key="6">
    <source>
        <dbReference type="EMBL" id="MBE1206209.1"/>
    </source>
</evidence>
<dbReference type="SUPFAM" id="SSF53850">
    <property type="entry name" value="Periplasmic binding protein-like II"/>
    <property type="match status" value="1"/>
</dbReference>
<comment type="caution">
    <text evidence="6">The sequence shown here is derived from an EMBL/GenBank/DDBJ whole genome shotgun (WGS) entry which is preliminary data.</text>
</comment>
<name>A0ABR9GRM0_9HYPH</name>
<comment type="similarity">
    <text evidence="1">Belongs to the LysR transcriptional regulatory family.</text>
</comment>
<dbReference type="InterPro" id="IPR036388">
    <property type="entry name" value="WH-like_DNA-bd_sf"/>
</dbReference>
<dbReference type="InterPro" id="IPR005119">
    <property type="entry name" value="LysR_subst-bd"/>
</dbReference>
<dbReference type="PRINTS" id="PR00039">
    <property type="entry name" value="HTHLYSR"/>
</dbReference>
<protein>
    <submittedName>
        <fullName evidence="6">LysR family transcriptional regulator</fullName>
    </submittedName>
</protein>
<dbReference type="InterPro" id="IPR036390">
    <property type="entry name" value="WH_DNA-bd_sf"/>
</dbReference>
<dbReference type="PANTHER" id="PTHR30537:SF74">
    <property type="entry name" value="HTH-TYPE TRANSCRIPTIONAL REGULATOR TRPI"/>
    <property type="match status" value="1"/>
</dbReference>
<feature type="domain" description="HTH lysR-type" evidence="5">
    <location>
        <begin position="5"/>
        <end position="62"/>
    </location>
</feature>
<dbReference type="InterPro" id="IPR058163">
    <property type="entry name" value="LysR-type_TF_proteobact-type"/>
</dbReference>
<dbReference type="Gene3D" id="1.10.10.10">
    <property type="entry name" value="Winged helix-like DNA-binding domain superfamily/Winged helix DNA-binding domain"/>
    <property type="match status" value="1"/>
</dbReference>
<dbReference type="Proteomes" id="UP000598227">
    <property type="component" value="Unassembled WGS sequence"/>
</dbReference>
<evidence type="ECO:0000313" key="7">
    <source>
        <dbReference type="Proteomes" id="UP000598227"/>
    </source>
</evidence>
<dbReference type="InterPro" id="IPR000847">
    <property type="entry name" value="LysR_HTH_N"/>
</dbReference>
<accession>A0ABR9GRM0</accession>
<dbReference type="Gene3D" id="3.40.190.10">
    <property type="entry name" value="Periplasmic binding protein-like II"/>
    <property type="match status" value="2"/>
</dbReference>
<reference evidence="6 7" key="1">
    <citation type="submission" date="2020-09" db="EMBL/GenBank/DDBJ databases">
        <title>Draft Genome Sequence of Aminobacter carboxidus type strain DSM 1086, a soil Gram-negative carboxydobacterium.</title>
        <authorList>
            <person name="Turrini P."/>
            <person name="Tescari M."/>
            <person name="Artuso I."/>
            <person name="Lugli G.A."/>
            <person name="Frangipani E."/>
            <person name="Ventura M."/>
            <person name="Visca P."/>
        </authorList>
    </citation>
    <scope>NUCLEOTIDE SEQUENCE [LARGE SCALE GENOMIC DNA]</scope>
    <source>
        <strain evidence="6 7">DSM 1086</strain>
    </source>
</reference>
<evidence type="ECO:0000256" key="1">
    <source>
        <dbReference type="ARBA" id="ARBA00009437"/>
    </source>
</evidence>
<evidence type="ECO:0000256" key="2">
    <source>
        <dbReference type="ARBA" id="ARBA00023015"/>
    </source>
</evidence>
<evidence type="ECO:0000256" key="3">
    <source>
        <dbReference type="ARBA" id="ARBA00023125"/>
    </source>
</evidence>
<sequence>MNKLPPLAAVRAFEAAARHQSFTRAAEELSMTQSAVSYQIKLLEDRVGMALFIREPRQVTLTLAGRELVPKITEALGLLGAAFDDLTSKASSALVISALPTIASAWLIPRLRSFQDTNPNIKIRIKTGDTVDFTKDDVDAVIRGDDGEWTQHEVFPLFPIEYTPVCTPEYRDRVGLHQPADLLGGLRCYGAPRWWSRWLSEIGVTKSAVGLSVDLVLGVQAMDVALALQGEGVAMVVPTFFQDELTSGRLIRPFEHVVRDGRSYSLIYPKARSKSKKVRIFRDWVIGEANAIHRSSRA</sequence>
<keyword evidence="3" id="KW-0238">DNA-binding</keyword>
<dbReference type="EMBL" id="JACZEP010000005">
    <property type="protein sequence ID" value="MBE1206209.1"/>
    <property type="molecule type" value="Genomic_DNA"/>
</dbReference>
<dbReference type="Pfam" id="PF00126">
    <property type="entry name" value="HTH_1"/>
    <property type="match status" value="1"/>
</dbReference>
<dbReference type="PROSITE" id="PS50931">
    <property type="entry name" value="HTH_LYSR"/>
    <property type="match status" value="1"/>
</dbReference>
<gene>
    <name evidence="6" type="ORF">IHE39_18115</name>
</gene>
<keyword evidence="7" id="KW-1185">Reference proteome</keyword>
<keyword evidence="4" id="KW-0804">Transcription</keyword>
<dbReference type="CDD" id="cd08432">
    <property type="entry name" value="PBP2_GcdR_TrpI_HvrB_AmpR_like"/>
    <property type="match status" value="1"/>
</dbReference>
<keyword evidence="2" id="KW-0805">Transcription regulation</keyword>
<dbReference type="SUPFAM" id="SSF46785">
    <property type="entry name" value="Winged helix' DNA-binding domain"/>
    <property type="match status" value="1"/>
</dbReference>
<organism evidence="6 7">
    <name type="scientific">Aminobacter carboxidus</name>
    <dbReference type="NCBI Taxonomy" id="376165"/>
    <lineage>
        <taxon>Bacteria</taxon>
        <taxon>Pseudomonadati</taxon>
        <taxon>Pseudomonadota</taxon>
        <taxon>Alphaproteobacteria</taxon>
        <taxon>Hyphomicrobiales</taxon>
        <taxon>Phyllobacteriaceae</taxon>
        <taxon>Aminobacter</taxon>
    </lineage>
</organism>
<dbReference type="RefSeq" id="WP_192567446.1">
    <property type="nucleotide sequence ID" value="NZ_JACZEP010000005.1"/>
</dbReference>
<proteinExistence type="inferred from homology"/>